<dbReference type="PANTHER" id="PTHR46233">
    <property type="entry name" value="HYDROXYACYLGLUTATHIONE HYDROLASE GLOC"/>
    <property type="match status" value="1"/>
</dbReference>
<dbReference type="Proteomes" id="UP000468828">
    <property type="component" value="Unassembled WGS sequence"/>
</dbReference>
<feature type="domain" description="Metallo-beta-lactamase" evidence="1">
    <location>
        <begin position="34"/>
        <end position="200"/>
    </location>
</feature>
<proteinExistence type="predicted"/>
<comment type="caution">
    <text evidence="3">The sequence shown here is derived from an EMBL/GenBank/DDBJ whole genome shotgun (WGS) entry which is preliminary data.</text>
</comment>
<dbReference type="InterPro" id="IPR001279">
    <property type="entry name" value="Metallo-B-lactamas"/>
</dbReference>
<dbReference type="Proteomes" id="UP000471152">
    <property type="component" value="Unassembled WGS sequence"/>
</dbReference>
<reference evidence="2 4" key="1">
    <citation type="submission" date="2020-01" db="EMBL/GenBank/DDBJ databases">
        <title>the WGS Modestobacter muralis CPCC 204518.</title>
        <authorList>
            <person name="Jiang Z."/>
        </authorList>
    </citation>
    <scope>NUCLEOTIDE SEQUENCE [LARGE SCALE GENOMIC DNA]</scope>
    <source>
        <strain evidence="2 4">DSM 100205</strain>
    </source>
</reference>
<evidence type="ECO:0000313" key="2">
    <source>
        <dbReference type="EMBL" id="NEK92935.1"/>
    </source>
</evidence>
<dbReference type="CDD" id="cd06262">
    <property type="entry name" value="metallo-hydrolase-like_MBL-fold"/>
    <property type="match status" value="1"/>
</dbReference>
<dbReference type="AlphaFoldDB" id="A0A6P0H267"/>
<gene>
    <name evidence="3" type="ORF">G3R41_01935</name>
    <name evidence="2" type="ORF">GCU67_01935</name>
</gene>
<accession>A0A6P0H267</accession>
<keyword evidence="4" id="KW-1185">Reference proteome</keyword>
<organism evidence="3 5">
    <name type="scientific">Modestobacter muralis</name>
    <dbReference type="NCBI Taxonomy" id="1608614"/>
    <lineage>
        <taxon>Bacteria</taxon>
        <taxon>Bacillati</taxon>
        <taxon>Actinomycetota</taxon>
        <taxon>Actinomycetes</taxon>
        <taxon>Geodermatophilales</taxon>
        <taxon>Geodermatophilaceae</taxon>
        <taxon>Modestobacter</taxon>
    </lineage>
</organism>
<protein>
    <submittedName>
        <fullName evidence="3">MBL fold metallo-hydrolase</fullName>
    </submittedName>
</protein>
<name>A0A6P0H267_9ACTN</name>
<dbReference type="SUPFAM" id="SSF56281">
    <property type="entry name" value="Metallo-hydrolase/oxidoreductase"/>
    <property type="match status" value="1"/>
</dbReference>
<dbReference type="InterPro" id="IPR036866">
    <property type="entry name" value="RibonucZ/Hydroxyglut_hydro"/>
</dbReference>
<evidence type="ECO:0000313" key="5">
    <source>
        <dbReference type="Proteomes" id="UP000471152"/>
    </source>
</evidence>
<evidence type="ECO:0000313" key="4">
    <source>
        <dbReference type="Proteomes" id="UP000468828"/>
    </source>
</evidence>
<sequence length="221" mass="23190">MSAQYTGDVEVGGPAQTRELPGLTVTKLAVSEMANNVYLLTSTATGQSLLVDAAAEPAALLALVGDADVRTVVTTHGHWDHHRALPEVVAATGAQTVAHPADAADLPVPVTRPVEHGDTVAVGDQVLEVVHLRGHTPGSIALVWRGGDEAGTHVFTGDSLFPGGVGNTQGDTARFTSLLDDVRARLFDVLPDETWVYPGHGADTTLGAERPALDEWRSRGW</sequence>
<dbReference type="SMART" id="SM00849">
    <property type="entry name" value="Lactamase_B"/>
    <property type="match status" value="1"/>
</dbReference>
<dbReference type="Pfam" id="PF00753">
    <property type="entry name" value="Lactamase_B"/>
    <property type="match status" value="1"/>
</dbReference>
<dbReference type="EMBL" id="JAAGWH010000006">
    <property type="protein sequence ID" value="NEK92935.1"/>
    <property type="molecule type" value="Genomic_DNA"/>
</dbReference>
<dbReference type="GO" id="GO:0016787">
    <property type="term" value="F:hydrolase activity"/>
    <property type="evidence" value="ECO:0007669"/>
    <property type="project" value="UniProtKB-KW"/>
</dbReference>
<dbReference type="InterPro" id="IPR051453">
    <property type="entry name" value="MBL_Glyoxalase_II"/>
</dbReference>
<dbReference type="RefSeq" id="WP_163609404.1">
    <property type="nucleotide sequence ID" value="NZ_JAAGWB010000006.1"/>
</dbReference>
<dbReference type="PANTHER" id="PTHR46233:SF1">
    <property type="entry name" value="CONSERVED PROTEIN"/>
    <property type="match status" value="1"/>
</dbReference>
<dbReference type="Gene3D" id="3.60.15.10">
    <property type="entry name" value="Ribonuclease Z/Hydroxyacylglutathione hydrolase-like"/>
    <property type="match status" value="1"/>
</dbReference>
<evidence type="ECO:0000313" key="3">
    <source>
        <dbReference type="EMBL" id="NEN49702.1"/>
    </source>
</evidence>
<evidence type="ECO:0000259" key="1">
    <source>
        <dbReference type="SMART" id="SM00849"/>
    </source>
</evidence>
<reference evidence="3 5" key="2">
    <citation type="submission" date="2020-02" db="EMBL/GenBank/DDBJ databases">
        <title>The WGS of Modestobacter muralis DSM 100205.</title>
        <authorList>
            <person name="Jiang Z."/>
        </authorList>
    </citation>
    <scope>NUCLEOTIDE SEQUENCE [LARGE SCALE GENOMIC DNA]</scope>
    <source>
        <strain evidence="3 5">DSM 100205</strain>
    </source>
</reference>
<dbReference type="EMBL" id="JAAGWB010000006">
    <property type="protein sequence ID" value="NEN49702.1"/>
    <property type="molecule type" value="Genomic_DNA"/>
</dbReference>
<keyword evidence="3" id="KW-0378">Hydrolase</keyword>